<accession>A0A2G7G1G0</accession>
<organism evidence="2 3">
    <name type="scientific">Aspergillus arachidicola</name>
    <dbReference type="NCBI Taxonomy" id="656916"/>
    <lineage>
        <taxon>Eukaryota</taxon>
        <taxon>Fungi</taxon>
        <taxon>Dikarya</taxon>
        <taxon>Ascomycota</taxon>
        <taxon>Pezizomycotina</taxon>
        <taxon>Eurotiomycetes</taxon>
        <taxon>Eurotiomycetidae</taxon>
        <taxon>Eurotiales</taxon>
        <taxon>Aspergillaceae</taxon>
        <taxon>Aspergillus</taxon>
        <taxon>Aspergillus subgen. Circumdati</taxon>
    </lineage>
</organism>
<dbReference type="STRING" id="656916.A0A2G7G1G0"/>
<dbReference type="EMBL" id="NEXV01000242">
    <property type="protein sequence ID" value="PIG86642.1"/>
    <property type="molecule type" value="Genomic_DNA"/>
</dbReference>
<gene>
    <name evidence="2" type="ORF">AARAC_011035</name>
</gene>
<feature type="region of interest" description="Disordered" evidence="1">
    <location>
        <begin position="1"/>
        <end position="24"/>
    </location>
</feature>
<reference evidence="2 3" key="1">
    <citation type="submission" date="2017-05" db="EMBL/GenBank/DDBJ databases">
        <title>Genome sequence for an aflatoxigenic pathogen of Argentinian peanut, Aspergillus arachidicola.</title>
        <authorList>
            <person name="Moore G."/>
            <person name="Beltz S.B."/>
            <person name="Mack B.M."/>
        </authorList>
    </citation>
    <scope>NUCLEOTIDE SEQUENCE [LARGE SCALE GENOMIC DNA]</scope>
    <source>
        <strain evidence="2 3">CBS 117610</strain>
    </source>
</reference>
<evidence type="ECO:0000313" key="3">
    <source>
        <dbReference type="Proteomes" id="UP000231358"/>
    </source>
</evidence>
<dbReference type="AlphaFoldDB" id="A0A2G7G1G0"/>
<comment type="caution">
    <text evidence="2">The sequence shown here is derived from an EMBL/GenBank/DDBJ whole genome shotgun (WGS) entry which is preliminary data.</text>
</comment>
<evidence type="ECO:0000313" key="2">
    <source>
        <dbReference type="EMBL" id="PIG86642.1"/>
    </source>
</evidence>
<name>A0A2G7G1G0_9EURO</name>
<proteinExistence type="predicted"/>
<keyword evidence="3" id="KW-1185">Reference proteome</keyword>
<evidence type="ECO:0000256" key="1">
    <source>
        <dbReference type="SAM" id="MobiDB-lite"/>
    </source>
</evidence>
<protein>
    <submittedName>
        <fullName evidence="2">UPF0261 domain protein</fullName>
    </submittedName>
</protein>
<feature type="non-terminal residue" evidence="2">
    <location>
        <position position="1"/>
    </location>
</feature>
<sequence length="70" mass="7705">SPQPNILVLDVSHHPPPTTTTSTNDLKITHAIPQKDLPGQRAEYIKAASEHATTIVADYTRRNKSTALFQ</sequence>
<dbReference type="Proteomes" id="UP000231358">
    <property type="component" value="Unassembled WGS sequence"/>
</dbReference>